<dbReference type="EMBL" id="PPHD01116074">
    <property type="protein sequence ID" value="POI18814.1"/>
    <property type="molecule type" value="Genomic_DNA"/>
</dbReference>
<dbReference type="PROSITE" id="PS01286">
    <property type="entry name" value="FA58C_2"/>
    <property type="match status" value="1"/>
</dbReference>
<dbReference type="GO" id="GO:0006508">
    <property type="term" value="P:proteolysis"/>
    <property type="evidence" value="ECO:0007669"/>
    <property type="project" value="InterPro"/>
</dbReference>
<sequence>AGPNEDDFFDGAWCAEDDSRAHWLEVDTRRTTKFTGVITQGRDSQIQYGAGRWGGLRGSTAGVPHRPIGLSRSEDFVTSFYVGFSNDSQNWVMYTNGYEEMVRGGGRKGRCGDTTGTRCHPAAPHPQKFYGNVDKDTPVLTEFPEPMVARYIRVYPQTWNGSLCMRLEVLGCPLSSVSSYYAQQNEVTSADNLDFRHHSYKDMRQLMKVVNEECPTITRIYNIGKSSRGLKIYAMEISDNPGEHETGALTLILSHCSDGQSLTLTLTLILPNPNPYPKP</sequence>
<dbReference type="Gene3D" id="3.40.630.10">
    <property type="entry name" value="Zn peptidases"/>
    <property type="match status" value="1"/>
</dbReference>
<dbReference type="SUPFAM" id="SSF49785">
    <property type="entry name" value="Galactose-binding domain-like"/>
    <property type="match status" value="1"/>
</dbReference>
<proteinExistence type="inferred from homology"/>
<protein>
    <submittedName>
        <fullName evidence="5">Uncharacterized protein</fullName>
    </submittedName>
</protein>
<feature type="non-terminal residue" evidence="5">
    <location>
        <position position="1"/>
    </location>
</feature>
<dbReference type="PANTHER" id="PTHR24543:SF291">
    <property type="entry name" value="SMOKE ALARM, ISOFORM D"/>
    <property type="match status" value="1"/>
</dbReference>
<feature type="domain" description="F5/8 type C" evidence="3">
    <location>
        <begin position="1"/>
        <end position="172"/>
    </location>
</feature>
<dbReference type="InterPro" id="IPR000421">
    <property type="entry name" value="FA58C"/>
</dbReference>
<dbReference type="PROSITE" id="PS50022">
    <property type="entry name" value="FA58C_3"/>
    <property type="match status" value="1"/>
</dbReference>
<evidence type="ECO:0000256" key="1">
    <source>
        <dbReference type="ARBA" id="ARBA00005988"/>
    </source>
</evidence>
<dbReference type="OrthoDB" id="10249045at2759"/>
<dbReference type="GO" id="GO:0008270">
    <property type="term" value="F:zinc ion binding"/>
    <property type="evidence" value="ECO:0007669"/>
    <property type="project" value="InterPro"/>
</dbReference>
<dbReference type="Proteomes" id="UP000237246">
    <property type="component" value="Unassembled WGS sequence"/>
</dbReference>
<evidence type="ECO:0000256" key="2">
    <source>
        <dbReference type="PROSITE-ProRule" id="PRU01379"/>
    </source>
</evidence>
<organism evidence="5 6">
    <name type="scientific">Bambusicola thoracicus</name>
    <name type="common">Chinese bamboo-partridge</name>
    <name type="synonym">Perdix thoracica</name>
    <dbReference type="NCBI Taxonomy" id="9083"/>
    <lineage>
        <taxon>Eukaryota</taxon>
        <taxon>Metazoa</taxon>
        <taxon>Chordata</taxon>
        <taxon>Craniata</taxon>
        <taxon>Vertebrata</taxon>
        <taxon>Euteleostomi</taxon>
        <taxon>Archelosauria</taxon>
        <taxon>Archosauria</taxon>
        <taxon>Dinosauria</taxon>
        <taxon>Saurischia</taxon>
        <taxon>Theropoda</taxon>
        <taxon>Coelurosauria</taxon>
        <taxon>Aves</taxon>
        <taxon>Neognathae</taxon>
        <taxon>Galloanserae</taxon>
        <taxon>Galliformes</taxon>
        <taxon>Phasianidae</taxon>
        <taxon>Perdicinae</taxon>
        <taxon>Bambusicola</taxon>
    </lineage>
</organism>
<comment type="similarity">
    <text evidence="1 2">Belongs to the peptidase M14 family.</text>
</comment>
<comment type="caution">
    <text evidence="2">Lacks conserved residue(s) required for the propagation of feature annotation.</text>
</comment>
<evidence type="ECO:0000259" key="4">
    <source>
        <dbReference type="PROSITE" id="PS52035"/>
    </source>
</evidence>
<dbReference type="Pfam" id="PF00754">
    <property type="entry name" value="F5_F8_type_C"/>
    <property type="match status" value="1"/>
</dbReference>
<accession>A0A2P4S3W1</accession>
<gene>
    <name evidence="5" type="ORF">CIB84_017443</name>
</gene>
<dbReference type="SUPFAM" id="SSF53187">
    <property type="entry name" value="Zn-dependent exopeptidases"/>
    <property type="match status" value="1"/>
</dbReference>
<evidence type="ECO:0000259" key="3">
    <source>
        <dbReference type="PROSITE" id="PS50022"/>
    </source>
</evidence>
<dbReference type="Pfam" id="PF00246">
    <property type="entry name" value="Peptidase_M14"/>
    <property type="match status" value="1"/>
</dbReference>
<keyword evidence="6" id="KW-1185">Reference proteome</keyword>
<dbReference type="Gene3D" id="2.60.120.260">
    <property type="entry name" value="Galactose-binding domain-like"/>
    <property type="match status" value="1"/>
</dbReference>
<dbReference type="PROSITE" id="PS01285">
    <property type="entry name" value="FA58C_1"/>
    <property type="match status" value="1"/>
</dbReference>
<dbReference type="InterPro" id="IPR008979">
    <property type="entry name" value="Galactose-bd-like_sf"/>
</dbReference>
<name>A0A2P4S3W1_BAMTH</name>
<dbReference type="CDD" id="cd00057">
    <property type="entry name" value="FA58C"/>
    <property type="match status" value="1"/>
</dbReference>
<dbReference type="InterPro" id="IPR000834">
    <property type="entry name" value="Peptidase_M14"/>
</dbReference>
<dbReference type="SMART" id="SM00231">
    <property type="entry name" value="FA58C"/>
    <property type="match status" value="1"/>
</dbReference>
<dbReference type="PANTHER" id="PTHR24543">
    <property type="entry name" value="MULTICOPPER OXIDASE-RELATED"/>
    <property type="match status" value="1"/>
</dbReference>
<dbReference type="GO" id="GO:0004181">
    <property type="term" value="F:metallocarboxypeptidase activity"/>
    <property type="evidence" value="ECO:0007669"/>
    <property type="project" value="InterPro"/>
</dbReference>
<dbReference type="AlphaFoldDB" id="A0A2P4S3W1"/>
<dbReference type="PROSITE" id="PS52035">
    <property type="entry name" value="PEPTIDASE_M14"/>
    <property type="match status" value="1"/>
</dbReference>
<feature type="domain" description="Peptidase M14" evidence="4">
    <location>
        <begin position="196"/>
        <end position="279"/>
    </location>
</feature>
<evidence type="ECO:0000313" key="5">
    <source>
        <dbReference type="EMBL" id="POI18814.1"/>
    </source>
</evidence>
<evidence type="ECO:0000313" key="6">
    <source>
        <dbReference type="Proteomes" id="UP000237246"/>
    </source>
</evidence>
<comment type="caution">
    <text evidence="5">The sequence shown here is derived from an EMBL/GenBank/DDBJ whole genome shotgun (WGS) entry which is preliminary data.</text>
</comment>
<reference evidence="5 6" key="1">
    <citation type="submission" date="2018-01" db="EMBL/GenBank/DDBJ databases">
        <title>Comparison of the Chinese Bamboo Partridge and Red Junglefowl genome sequences highlights the importance of demography in genome evolution.</title>
        <authorList>
            <person name="Tiley G.P."/>
            <person name="Kimball R.T."/>
            <person name="Braun E.L."/>
            <person name="Burleigh J.G."/>
        </authorList>
    </citation>
    <scope>NUCLEOTIDE SEQUENCE [LARGE SCALE GENOMIC DNA]</scope>
    <source>
        <strain evidence="5">RTK389</strain>
        <tissue evidence="5">Blood</tissue>
    </source>
</reference>